<keyword evidence="1" id="KW-0732">Signal</keyword>
<keyword evidence="3" id="KW-1185">Reference proteome</keyword>
<proteinExistence type="predicted"/>
<organism evidence="2 3">
    <name type="scientific">Sphingomicrobium clamense</name>
    <dbReference type="NCBI Taxonomy" id="2851013"/>
    <lineage>
        <taxon>Bacteria</taxon>
        <taxon>Pseudomonadati</taxon>
        <taxon>Pseudomonadota</taxon>
        <taxon>Alphaproteobacteria</taxon>
        <taxon>Sphingomonadales</taxon>
        <taxon>Sphingomonadaceae</taxon>
        <taxon>Sphingomicrobium</taxon>
    </lineage>
</organism>
<sequence>MVRILHSAARGRILAGAMGASLLMLSACDSADETTAEATEEAVEEVEATDGAMEPMASEEETAMEICDENGNRYPNEEAAKEAGLEEAQYGATYCEYIEE</sequence>
<feature type="chain" id="PRO_5045444296" description="Lipoprotein" evidence="1">
    <location>
        <begin position="32"/>
        <end position="100"/>
    </location>
</feature>
<dbReference type="RefSeq" id="WP_218632054.1">
    <property type="nucleotide sequence ID" value="NZ_JAHVAH010000001.1"/>
</dbReference>
<reference evidence="2 3" key="1">
    <citation type="submission" date="2021-07" db="EMBL/GenBank/DDBJ databases">
        <title>The draft genome sequence of Sphingomicrobium sp. B8.</title>
        <authorList>
            <person name="Mu L."/>
        </authorList>
    </citation>
    <scope>NUCLEOTIDE SEQUENCE [LARGE SCALE GENOMIC DNA]</scope>
    <source>
        <strain evidence="2 3">B8</strain>
    </source>
</reference>
<evidence type="ECO:0000313" key="3">
    <source>
        <dbReference type="Proteomes" id="UP000698028"/>
    </source>
</evidence>
<comment type="caution">
    <text evidence="2">The sequence shown here is derived from an EMBL/GenBank/DDBJ whole genome shotgun (WGS) entry which is preliminary data.</text>
</comment>
<dbReference type="EMBL" id="JAHVAH010000001">
    <property type="protein sequence ID" value="MBW0144019.1"/>
    <property type="molecule type" value="Genomic_DNA"/>
</dbReference>
<evidence type="ECO:0008006" key="4">
    <source>
        <dbReference type="Google" id="ProtNLM"/>
    </source>
</evidence>
<feature type="signal peptide" evidence="1">
    <location>
        <begin position="1"/>
        <end position="31"/>
    </location>
</feature>
<evidence type="ECO:0000256" key="1">
    <source>
        <dbReference type="SAM" id="SignalP"/>
    </source>
</evidence>
<dbReference type="PROSITE" id="PS51257">
    <property type="entry name" value="PROKAR_LIPOPROTEIN"/>
    <property type="match status" value="1"/>
</dbReference>
<name>A0ABS6V396_9SPHN</name>
<accession>A0ABS6V396</accession>
<dbReference type="Proteomes" id="UP000698028">
    <property type="component" value="Unassembled WGS sequence"/>
</dbReference>
<evidence type="ECO:0000313" key="2">
    <source>
        <dbReference type="EMBL" id="MBW0144019.1"/>
    </source>
</evidence>
<gene>
    <name evidence="2" type="ORF">KTQ36_01755</name>
</gene>
<protein>
    <recommendedName>
        <fullName evidence="4">Lipoprotein</fullName>
    </recommendedName>
</protein>